<protein>
    <submittedName>
        <fullName evidence="3">DUF2235 domain-containing protein</fullName>
    </submittedName>
</protein>
<proteinExistence type="predicted"/>
<keyword evidence="4" id="KW-1185">Reference proteome</keyword>
<dbReference type="PANTHER" id="PTHR33840">
    <property type="match status" value="1"/>
</dbReference>
<dbReference type="Proteomes" id="UP000683291">
    <property type="component" value="Chromosome 1"/>
</dbReference>
<evidence type="ECO:0000256" key="1">
    <source>
        <dbReference type="SAM" id="MobiDB-lite"/>
    </source>
</evidence>
<evidence type="ECO:0000313" key="4">
    <source>
        <dbReference type="Proteomes" id="UP000683291"/>
    </source>
</evidence>
<evidence type="ECO:0000313" key="3">
    <source>
        <dbReference type="EMBL" id="QUJ77289.1"/>
    </source>
</evidence>
<dbReference type="KEGG" id="sual:KDD17_04550"/>
<feature type="region of interest" description="Disordered" evidence="1">
    <location>
        <begin position="374"/>
        <end position="399"/>
    </location>
</feature>
<gene>
    <name evidence="3" type="ORF">KDD17_04550</name>
</gene>
<organism evidence="3 4">
    <name type="scientific">Sulfitobacter albidus</name>
    <dbReference type="NCBI Taxonomy" id="2829501"/>
    <lineage>
        <taxon>Bacteria</taxon>
        <taxon>Pseudomonadati</taxon>
        <taxon>Pseudomonadota</taxon>
        <taxon>Alphaproteobacteria</taxon>
        <taxon>Rhodobacterales</taxon>
        <taxon>Roseobacteraceae</taxon>
        <taxon>Sulfitobacter</taxon>
    </lineage>
</organism>
<sequence>MARIAIFCDGTWNNPAMTQPTHVVRLSDKTPKTPQQDTAYVEGVGAGEAPNALSRGILKIGGGAFGWGLNANIKRAYAELCRRYQPGDDIFIFGFSRGAYTARSLAGMVRKCGIIETIDDEALDAAFRLYRKPGVANHPDALRILKQRRRLSPRAATSQADLDWRTVTPSDDDPAEGFHRVQIAYLGIWDTVGALGIPAPLLGPVATLWNARYQFHDTKLSSMVRAARHAVALDERRVFYKPSLWDNLEASREGPGLNHGDRSPGRPYQQVWFTGTHAIVGGSAPKARKLTGQSLRWIAEGAVQAGLEIDMADLLDADPDPLAESATLSQPPLLYEITGNLLRWRAGPGHPIDLHESAHSRVAKRRDYRPRSLKNLMPELFGEPPIGTQTRPDRPEPGR</sequence>
<name>A0A975JF01_9RHOB</name>
<dbReference type="PANTHER" id="PTHR33840:SF1">
    <property type="entry name" value="TLE1 PHOSPHOLIPASE DOMAIN-CONTAINING PROTEIN"/>
    <property type="match status" value="1"/>
</dbReference>
<dbReference type="Pfam" id="PF09994">
    <property type="entry name" value="T6SS_Tle1-like_cat"/>
    <property type="match status" value="1"/>
</dbReference>
<dbReference type="EMBL" id="CP073581">
    <property type="protein sequence ID" value="QUJ77289.1"/>
    <property type="molecule type" value="Genomic_DNA"/>
</dbReference>
<dbReference type="InterPro" id="IPR018712">
    <property type="entry name" value="Tle1-like_cat"/>
</dbReference>
<accession>A0A975JF01</accession>
<reference evidence="3" key="1">
    <citation type="submission" date="2021-04" db="EMBL/GenBank/DDBJ databases">
        <title>Complete genome sequence for Sulfitobacter sp. strain JK7-1.</title>
        <authorList>
            <person name="Park S.-J."/>
        </authorList>
    </citation>
    <scope>NUCLEOTIDE SEQUENCE</scope>
    <source>
        <strain evidence="3">JK7-1</strain>
    </source>
</reference>
<evidence type="ECO:0000259" key="2">
    <source>
        <dbReference type="Pfam" id="PF09994"/>
    </source>
</evidence>
<dbReference type="AlphaFoldDB" id="A0A975JF01"/>
<dbReference type="RefSeq" id="WP_212705485.1">
    <property type="nucleotide sequence ID" value="NZ_CP073581.1"/>
</dbReference>
<feature type="domain" description="T6SS Phospholipase effector Tle1-like catalytic" evidence="2">
    <location>
        <begin position="3"/>
        <end position="300"/>
    </location>
</feature>